<dbReference type="EMBL" id="BNAY01000002">
    <property type="protein sequence ID" value="GHH08796.1"/>
    <property type="molecule type" value="Genomic_DNA"/>
</dbReference>
<dbReference type="Pfam" id="PF00440">
    <property type="entry name" value="TetR_N"/>
    <property type="match status" value="1"/>
</dbReference>
<comment type="caution">
    <text evidence="6">The sequence shown here is derived from an EMBL/GenBank/DDBJ whole genome shotgun (WGS) entry which is preliminary data.</text>
</comment>
<keyword evidence="3" id="KW-0804">Transcription</keyword>
<feature type="domain" description="HTH tetR-type" evidence="5">
    <location>
        <begin position="13"/>
        <end position="73"/>
    </location>
</feature>
<name>A0ABQ3L8M3_9PSEU</name>
<organism evidence="6 7">
    <name type="scientific">Amycolatopsis oliviviridis</name>
    <dbReference type="NCBI Taxonomy" id="1471590"/>
    <lineage>
        <taxon>Bacteria</taxon>
        <taxon>Bacillati</taxon>
        <taxon>Actinomycetota</taxon>
        <taxon>Actinomycetes</taxon>
        <taxon>Pseudonocardiales</taxon>
        <taxon>Pseudonocardiaceae</taxon>
        <taxon>Amycolatopsis</taxon>
    </lineage>
</organism>
<evidence type="ECO:0000256" key="3">
    <source>
        <dbReference type="ARBA" id="ARBA00023163"/>
    </source>
</evidence>
<dbReference type="InterPro" id="IPR009057">
    <property type="entry name" value="Homeodomain-like_sf"/>
</dbReference>
<dbReference type="InterPro" id="IPR001647">
    <property type="entry name" value="HTH_TetR"/>
</dbReference>
<proteinExistence type="predicted"/>
<dbReference type="PANTHER" id="PTHR30055">
    <property type="entry name" value="HTH-TYPE TRANSCRIPTIONAL REGULATOR RUTR"/>
    <property type="match status" value="1"/>
</dbReference>
<reference evidence="7" key="1">
    <citation type="journal article" date="2019" name="Int. J. Syst. Evol. Microbiol.">
        <title>The Global Catalogue of Microorganisms (GCM) 10K type strain sequencing project: providing services to taxonomists for standard genome sequencing and annotation.</title>
        <authorList>
            <consortium name="The Broad Institute Genomics Platform"/>
            <consortium name="The Broad Institute Genome Sequencing Center for Infectious Disease"/>
            <person name="Wu L."/>
            <person name="Ma J."/>
        </authorList>
    </citation>
    <scope>NUCLEOTIDE SEQUENCE [LARGE SCALE GENOMIC DNA]</scope>
    <source>
        <strain evidence="7">CGMCC 4.7683</strain>
    </source>
</reference>
<evidence type="ECO:0000256" key="4">
    <source>
        <dbReference type="PROSITE-ProRule" id="PRU00335"/>
    </source>
</evidence>
<dbReference type="SUPFAM" id="SSF46689">
    <property type="entry name" value="Homeodomain-like"/>
    <property type="match status" value="1"/>
</dbReference>
<feature type="DNA-binding region" description="H-T-H motif" evidence="4">
    <location>
        <begin position="36"/>
        <end position="55"/>
    </location>
</feature>
<dbReference type="Gene3D" id="1.10.10.60">
    <property type="entry name" value="Homeodomain-like"/>
    <property type="match status" value="1"/>
</dbReference>
<keyword evidence="7" id="KW-1185">Reference proteome</keyword>
<sequence length="81" mass="8967">MRISRTYHQRIAQEKRALIVTAATALFLELGYDRTSLARIAERSGVAQATLFKQFPTKVDEAVRTIAARYTAIGPGPTTDD</sequence>
<dbReference type="Proteomes" id="UP000635387">
    <property type="component" value="Unassembled WGS sequence"/>
</dbReference>
<evidence type="ECO:0000256" key="2">
    <source>
        <dbReference type="ARBA" id="ARBA00023125"/>
    </source>
</evidence>
<accession>A0ABQ3L8M3</accession>
<dbReference type="PRINTS" id="PR00455">
    <property type="entry name" value="HTHTETR"/>
</dbReference>
<evidence type="ECO:0000256" key="1">
    <source>
        <dbReference type="ARBA" id="ARBA00023015"/>
    </source>
</evidence>
<dbReference type="PANTHER" id="PTHR30055:SF234">
    <property type="entry name" value="HTH-TYPE TRANSCRIPTIONAL REGULATOR BETI"/>
    <property type="match status" value="1"/>
</dbReference>
<keyword evidence="1" id="KW-0805">Transcription regulation</keyword>
<evidence type="ECO:0000259" key="5">
    <source>
        <dbReference type="PROSITE" id="PS50977"/>
    </source>
</evidence>
<dbReference type="PROSITE" id="PS50977">
    <property type="entry name" value="HTH_TETR_2"/>
    <property type="match status" value="1"/>
</dbReference>
<keyword evidence="2 4" id="KW-0238">DNA-binding</keyword>
<protein>
    <recommendedName>
        <fullName evidence="5">HTH tetR-type domain-containing protein</fullName>
    </recommendedName>
</protein>
<dbReference type="RefSeq" id="WP_229907668.1">
    <property type="nucleotide sequence ID" value="NZ_BNAY01000002.1"/>
</dbReference>
<evidence type="ECO:0000313" key="6">
    <source>
        <dbReference type="EMBL" id="GHH08796.1"/>
    </source>
</evidence>
<evidence type="ECO:0000313" key="7">
    <source>
        <dbReference type="Proteomes" id="UP000635387"/>
    </source>
</evidence>
<dbReference type="InterPro" id="IPR050109">
    <property type="entry name" value="HTH-type_TetR-like_transc_reg"/>
</dbReference>
<gene>
    <name evidence="6" type="ORF">GCM10017790_16020</name>
</gene>